<dbReference type="Proteomes" id="UP000276133">
    <property type="component" value="Unassembled WGS sequence"/>
</dbReference>
<comment type="caution">
    <text evidence="1">The sequence shown here is derived from an EMBL/GenBank/DDBJ whole genome shotgun (WGS) entry which is preliminary data.</text>
</comment>
<evidence type="ECO:0000313" key="2">
    <source>
        <dbReference type="Proteomes" id="UP000276133"/>
    </source>
</evidence>
<organism evidence="1 2">
    <name type="scientific">Brachionus plicatilis</name>
    <name type="common">Marine rotifer</name>
    <name type="synonym">Brachionus muelleri</name>
    <dbReference type="NCBI Taxonomy" id="10195"/>
    <lineage>
        <taxon>Eukaryota</taxon>
        <taxon>Metazoa</taxon>
        <taxon>Spiralia</taxon>
        <taxon>Gnathifera</taxon>
        <taxon>Rotifera</taxon>
        <taxon>Eurotatoria</taxon>
        <taxon>Monogononta</taxon>
        <taxon>Pseudotrocha</taxon>
        <taxon>Ploima</taxon>
        <taxon>Brachionidae</taxon>
        <taxon>Brachionus</taxon>
    </lineage>
</organism>
<name>A0A3M7PL12_BRAPC</name>
<accession>A0A3M7PL12</accession>
<proteinExistence type="predicted"/>
<protein>
    <submittedName>
        <fullName evidence="1">Uncharacterized protein</fullName>
    </submittedName>
</protein>
<keyword evidence="2" id="KW-1185">Reference proteome</keyword>
<dbReference type="EMBL" id="REGN01010111">
    <property type="protein sequence ID" value="RMZ99683.1"/>
    <property type="molecule type" value="Genomic_DNA"/>
</dbReference>
<reference evidence="1 2" key="1">
    <citation type="journal article" date="2018" name="Sci. Rep.">
        <title>Genomic signatures of local adaptation to the degree of environmental predictability in rotifers.</title>
        <authorList>
            <person name="Franch-Gras L."/>
            <person name="Hahn C."/>
            <person name="Garcia-Roger E.M."/>
            <person name="Carmona M.J."/>
            <person name="Serra M."/>
            <person name="Gomez A."/>
        </authorList>
    </citation>
    <scope>NUCLEOTIDE SEQUENCE [LARGE SCALE GENOMIC DNA]</scope>
    <source>
        <strain evidence="1">HYR1</strain>
    </source>
</reference>
<dbReference type="AlphaFoldDB" id="A0A3M7PL12"/>
<evidence type="ECO:0000313" key="1">
    <source>
        <dbReference type="EMBL" id="RMZ99683.1"/>
    </source>
</evidence>
<sequence length="90" mass="10238">MYTKLKANSVEYFISTFNRKLGFDNFGNLMTRAKISHVLIDITLLICIYSESAQSHLENGVIDILAKNVRGLSIFGTFGTKNKTKNFRMK</sequence>
<gene>
    <name evidence="1" type="ORF">BpHYR1_006526</name>
</gene>